<evidence type="ECO:0000313" key="3">
    <source>
        <dbReference type="Proteomes" id="UP000234681"/>
    </source>
</evidence>
<gene>
    <name evidence="2" type="ORF">rCG_30331</name>
</gene>
<sequence length="89" mass="9683">ESVPFQWSELTRGPSFIWHATHQKSLSQKQFSSSTPGVSLSSSWLGSSWCKTSRVRSRALRVGAGGTRPRNLRAARAGRGGGLWRGRGA</sequence>
<proteinExistence type="predicted"/>
<feature type="region of interest" description="Disordered" evidence="1">
    <location>
        <begin position="60"/>
        <end position="89"/>
    </location>
</feature>
<evidence type="ECO:0000313" key="2">
    <source>
        <dbReference type="EMBL" id="EDM01561.1"/>
    </source>
</evidence>
<name>A6IMM8_RAT</name>
<dbReference type="AlphaFoldDB" id="A6IMM8"/>
<feature type="compositionally biased region" description="Gly residues" evidence="1">
    <location>
        <begin position="78"/>
        <end position="89"/>
    </location>
</feature>
<dbReference type="EMBL" id="CH473964">
    <property type="protein sequence ID" value="EDM01561.1"/>
    <property type="molecule type" value="Genomic_DNA"/>
</dbReference>
<accession>A6IMM8</accession>
<feature type="non-terminal residue" evidence="2">
    <location>
        <position position="89"/>
    </location>
</feature>
<reference evidence="2 3" key="1">
    <citation type="submission" date="2005-09" db="EMBL/GenBank/DDBJ databases">
        <authorList>
            <person name="Mural R.J."/>
            <person name="Li P.W."/>
            <person name="Adams M.D."/>
            <person name="Amanatides P.G."/>
            <person name="Baden-Tillson H."/>
            <person name="Barnstead M."/>
            <person name="Chin S.H."/>
            <person name="Dew I."/>
            <person name="Evans C.A."/>
            <person name="Ferriera S."/>
            <person name="Flanigan M."/>
            <person name="Fosler C."/>
            <person name="Glodek A."/>
            <person name="Gu Z."/>
            <person name="Holt R.A."/>
            <person name="Jennings D."/>
            <person name="Kraft C.L."/>
            <person name="Lu F."/>
            <person name="Nguyen T."/>
            <person name="Nusskern D.R."/>
            <person name="Pfannkoch C.M."/>
            <person name="Sitter C."/>
            <person name="Sutton G.G."/>
            <person name="Venter J.C."/>
            <person name="Wang Z."/>
            <person name="Woodage T."/>
            <person name="Zheng X.H."/>
            <person name="Zhong F."/>
        </authorList>
    </citation>
    <scope>NUCLEOTIDE SEQUENCE [LARGE SCALE GENOMIC DNA]</scope>
    <source>
        <strain>BN</strain>
        <strain evidence="3">Sprague-Dawley</strain>
    </source>
</reference>
<feature type="non-terminal residue" evidence="2">
    <location>
        <position position="1"/>
    </location>
</feature>
<evidence type="ECO:0000256" key="1">
    <source>
        <dbReference type="SAM" id="MobiDB-lite"/>
    </source>
</evidence>
<dbReference type="Proteomes" id="UP000234681">
    <property type="component" value="Chromosome 4"/>
</dbReference>
<protein>
    <submittedName>
        <fullName evidence="2">RCG30331</fullName>
    </submittedName>
</protein>
<organism evidence="2 3">
    <name type="scientific">Rattus norvegicus</name>
    <name type="common">Rat</name>
    <dbReference type="NCBI Taxonomy" id="10116"/>
    <lineage>
        <taxon>Eukaryota</taxon>
        <taxon>Metazoa</taxon>
        <taxon>Chordata</taxon>
        <taxon>Craniata</taxon>
        <taxon>Vertebrata</taxon>
        <taxon>Euteleostomi</taxon>
        <taxon>Mammalia</taxon>
        <taxon>Eutheria</taxon>
        <taxon>Euarchontoglires</taxon>
        <taxon>Glires</taxon>
        <taxon>Rodentia</taxon>
        <taxon>Myomorpha</taxon>
        <taxon>Muroidea</taxon>
        <taxon>Muridae</taxon>
        <taxon>Murinae</taxon>
        <taxon>Rattus</taxon>
    </lineage>
</organism>